<dbReference type="InterPro" id="IPR003540">
    <property type="entry name" value="ADP-ribosyltransferase"/>
</dbReference>
<dbReference type="SUPFAM" id="SSF56399">
    <property type="entry name" value="ADP-ribosylation"/>
    <property type="match status" value="1"/>
</dbReference>
<proteinExistence type="predicted"/>
<dbReference type="NCBIfam" id="TIGR01641">
    <property type="entry name" value="phageSPP1_gp7"/>
    <property type="match status" value="1"/>
</dbReference>
<organism evidence="3 5">
    <name type="scientific">Enterococcus gallinarum</name>
    <dbReference type="NCBI Taxonomy" id="1353"/>
    <lineage>
        <taxon>Bacteria</taxon>
        <taxon>Bacillati</taxon>
        <taxon>Bacillota</taxon>
        <taxon>Bacilli</taxon>
        <taxon>Lactobacillales</taxon>
        <taxon>Enterococcaceae</taxon>
        <taxon>Enterococcus</taxon>
    </lineage>
</organism>
<dbReference type="Pfam" id="PF04233">
    <property type="entry name" value="Phage_Mu_F"/>
    <property type="match status" value="1"/>
</dbReference>
<dbReference type="Proteomes" id="UP001241571">
    <property type="component" value="Unassembled WGS sequence"/>
</dbReference>
<evidence type="ECO:0000313" key="3">
    <source>
        <dbReference type="EMBL" id="MBA0972999.1"/>
    </source>
</evidence>
<reference evidence="3 5" key="1">
    <citation type="submission" date="2020-06" db="EMBL/GenBank/DDBJ databases">
        <title>Crossreactivity between MHC class I-restricted antigens from cancer cells and an enterococcal bacteriophage.</title>
        <authorList>
            <person name="Fluckiger A."/>
            <person name="Daillere R."/>
            <person name="Sassi M."/>
            <person name="Cattoir V."/>
            <person name="Kroemer G."/>
            <person name="Zitvogel L."/>
        </authorList>
    </citation>
    <scope>NUCLEOTIDE SEQUENCE [LARGE SCALE GENOMIC DNA]</scope>
    <source>
        <strain evidence="3 5">EG4</strain>
    </source>
</reference>
<evidence type="ECO:0000259" key="2">
    <source>
        <dbReference type="Pfam" id="PF04233"/>
    </source>
</evidence>
<accession>A0ABD4HNE9</accession>
<dbReference type="EMBL" id="JASUBT010000016">
    <property type="protein sequence ID" value="MDL4937323.1"/>
    <property type="molecule type" value="Genomic_DNA"/>
</dbReference>
<evidence type="ECO:0000313" key="6">
    <source>
        <dbReference type="Proteomes" id="UP001241571"/>
    </source>
</evidence>
<name>A0ABD4HNE9_ENTGA</name>
<dbReference type="EMBL" id="JABXJK010000059">
    <property type="protein sequence ID" value="MBA0972999.1"/>
    <property type="molecule type" value="Genomic_DNA"/>
</dbReference>
<dbReference type="InterPro" id="IPR006528">
    <property type="entry name" value="Phage_head_morphogenesis_dom"/>
</dbReference>
<dbReference type="Pfam" id="PF03496">
    <property type="entry name" value="ADPrib_exo_Tox"/>
    <property type="match status" value="1"/>
</dbReference>
<dbReference type="RefSeq" id="WP_135172220.1">
    <property type="nucleotide sequence ID" value="NZ_CAJSZC010000006.1"/>
</dbReference>
<evidence type="ECO:0000313" key="4">
    <source>
        <dbReference type="EMBL" id="MDL4937323.1"/>
    </source>
</evidence>
<dbReference type="Proteomes" id="UP000571857">
    <property type="component" value="Unassembled WGS sequence"/>
</dbReference>
<gene>
    <name evidence="3" type="ORF">HWH42_10480</name>
    <name evidence="4" type="ORF">QRX88_16595</name>
</gene>
<protein>
    <submittedName>
        <fullName evidence="4">ADP-ribosyltransferase</fullName>
    </submittedName>
    <submittedName>
        <fullName evidence="3">Minor capsid protein</fullName>
    </submittedName>
</protein>
<sequence length="548" mass="63933">MRYWQKRYLQISIDRDRKDQDYIRQMQKEYRRLSKSMYKEIKGWIDRYADNDQISSKEAQQILSKKEQKTWSMTLEQFRQKAISGGYEQELNREYFKSRISRLEQLQRQLYFELAEMANNQEAALQSYLKESLNESYLRQIYELTDQGAFSLDFSRYSSYALQVAISKPWKGNNFSGRIWKNHLKTIPDRLSKTMSLSILHGWGVDRTVKEMMFGIDSVLRNRMTTLVQTESAHLAEVANDKAMAETGVEEWEWLATFEAHTCDRCGGFDGKTSKELKEKLGYIPSCPDHPNCRCTRVPVIDGWKSKSRWHRDPITGKGSVENYQTFDQWKKSNTDEIKQAQEDAKSSKTKYAKVKKEDFDKFIKQSGKVSARDKKILYEGKDGYIGTTNSFKINEFLRNNEINLSDASKNTIRVLDRVIKKNTLKQAVSTNRWVENSWLQDYAKSHYREIGSISVENLLKHFNSGSATFESSGFVSTSLVPSKNLFNKVRNIKMEIEVPKGAQVFVTENHIESEMILNKGSFYEIMGAEIRQLANREIMVIKMLWKG</sequence>
<evidence type="ECO:0000313" key="5">
    <source>
        <dbReference type="Proteomes" id="UP000571857"/>
    </source>
</evidence>
<dbReference type="Gene3D" id="3.90.176.10">
    <property type="entry name" value="Toxin ADP-ribosyltransferase, Chain A, domain 1"/>
    <property type="match status" value="1"/>
</dbReference>
<reference evidence="4 6" key="2">
    <citation type="submission" date="2023-06" db="EMBL/GenBank/DDBJ databases">
        <title>Acute promotion of culturable opportunistic pathogens and persistent increase of antibiotic resistance following antibiotic exposure in mouse gut microbiota.</title>
        <authorList>
            <person name="Li L."/>
            <person name="Wang B."/>
            <person name="Sun Y."/>
            <person name="Wang M."/>
            <person name="Xu H."/>
        </authorList>
    </citation>
    <scope>NUCLEOTIDE SEQUENCE [LARGE SCALE GENOMIC DNA]</scope>
    <source>
        <strain evidence="4 6">CRI2_2</strain>
    </source>
</reference>
<dbReference type="PROSITE" id="PS51996">
    <property type="entry name" value="TR_MART"/>
    <property type="match status" value="1"/>
</dbReference>
<evidence type="ECO:0000259" key="1">
    <source>
        <dbReference type="Pfam" id="PF03496"/>
    </source>
</evidence>
<dbReference type="AlphaFoldDB" id="A0ABD4HNE9"/>
<comment type="caution">
    <text evidence="3">The sequence shown here is derived from an EMBL/GenBank/DDBJ whole genome shotgun (WGS) entry which is preliminary data.</text>
</comment>
<feature type="domain" description="ADP ribosyltransferase" evidence="1">
    <location>
        <begin position="360"/>
        <end position="543"/>
    </location>
</feature>
<feature type="domain" description="Phage head morphogenesis" evidence="2">
    <location>
        <begin position="206"/>
        <end position="296"/>
    </location>
</feature>